<evidence type="ECO:0000256" key="1">
    <source>
        <dbReference type="SAM" id="Phobius"/>
    </source>
</evidence>
<organism evidence="2 3">
    <name type="scientific">Clostridium tagluense</name>
    <dbReference type="NCBI Taxonomy" id="360422"/>
    <lineage>
        <taxon>Bacteria</taxon>
        <taxon>Bacillati</taxon>
        <taxon>Bacillota</taxon>
        <taxon>Clostridia</taxon>
        <taxon>Eubacteriales</taxon>
        <taxon>Clostridiaceae</taxon>
        <taxon>Clostridium</taxon>
    </lineage>
</organism>
<keyword evidence="1" id="KW-0472">Membrane</keyword>
<sequence>MSKGIEEIVNDNKSNESVKINYKKAYDSYSKYKIDLEFIKYEKIKLNDIIQSKTIEINYTCVYATFISIIIAMAISSLIAISTDKVKPSYFITLIITYAIFILVGTILYEINKKRYLKEIFYAEICLKALEKLE</sequence>
<proteinExistence type="predicted"/>
<dbReference type="AlphaFoldDB" id="A0A401UUN7"/>
<dbReference type="Proteomes" id="UP000287872">
    <property type="component" value="Unassembled WGS sequence"/>
</dbReference>
<comment type="caution">
    <text evidence="2">The sequence shown here is derived from an EMBL/GenBank/DDBJ whole genome shotgun (WGS) entry which is preliminary data.</text>
</comment>
<feature type="transmembrane region" description="Helical" evidence="1">
    <location>
        <begin position="89"/>
        <end position="109"/>
    </location>
</feature>
<evidence type="ECO:0000313" key="2">
    <source>
        <dbReference type="EMBL" id="GCD13158.1"/>
    </source>
</evidence>
<keyword evidence="3" id="KW-1185">Reference proteome</keyword>
<gene>
    <name evidence="2" type="ORF">Ctaglu_47810</name>
</gene>
<feature type="transmembrane region" description="Helical" evidence="1">
    <location>
        <begin position="61"/>
        <end position="83"/>
    </location>
</feature>
<evidence type="ECO:0000313" key="3">
    <source>
        <dbReference type="Proteomes" id="UP000287872"/>
    </source>
</evidence>
<name>A0A401UUN7_9CLOT</name>
<keyword evidence="1" id="KW-0812">Transmembrane</keyword>
<reference evidence="2 3" key="1">
    <citation type="submission" date="2018-11" db="EMBL/GenBank/DDBJ databases">
        <title>Genome sequencing and assembly of Clostridium tagluense strain A121.</title>
        <authorList>
            <person name="Murakami T."/>
            <person name="Segawa T."/>
            <person name="Shcherbakova V.A."/>
            <person name="Mori H."/>
            <person name="Yoshimura Y."/>
        </authorList>
    </citation>
    <scope>NUCLEOTIDE SEQUENCE [LARGE SCALE GENOMIC DNA]</scope>
    <source>
        <strain evidence="2 3">A121</strain>
    </source>
</reference>
<dbReference type="EMBL" id="BHYK01000063">
    <property type="protein sequence ID" value="GCD13158.1"/>
    <property type="molecule type" value="Genomic_DNA"/>
</dbReference>
<accession>A0A401UUN7</accession>
<keyword evidence="1" id="KW-1133">Transmembrane helix</keyword>
<protein>
    <submittedName>
        <fullName evidence="2">Uncharacterized protein</fullName>
    </submittedName>
</protein>
<dbReference type="RefSeq" id="WP_125006456.1">
    <property type="nucleotide sequence ID" value="NZ_BHYK01000063.1"/>
</dbReference>